<dbReference type="OrthoDB" id="9802264at2"/>
<keyword evidence="6" id="KW-1185">Reference proteome</keyword>
<name>G9WFN4_9LACO</name>
<keyword evidence="1" id="KW-0813">Transport</keyword>
<dbReference type="SUPFAM" id="SSF52540">
    <property type="entry name" value="P-loop containing nucleoside triphosphate hydrolases"/>
    <property type="match status" value="1"/>
</dbReference>
<dbReference type="PANTHER" id="PTHR42781">
    <property type="entry name" value="SPERMIDINE/PUTRESCINE IMPORT ATP-BINDING PROTEIN POTA"/>
    <property type="match status" value="1"/>
</dbReference>
<dbReference type="InterPro" id="IPR003439">
    <property type="entry name" value="ABC_transporter-like_ATP-bd"/>
</dbReference>
<dbReference type="InterPro" id="IPR017871">
    <property type="entry name" value="ABC_transporter-like_CS"/>
</dbReference>
<protein>
    <submittedName>
        <fullName evidence="5">Sulfonate ABC transporter, ATP-binding subunit</fullName>
    </submittedName>
</protein>
<sequence>MTNLIEIKDLTKTYSSKTVVEKVNLAFPTGSFTAIVGESGGGKTTLLRMISGLESATSGQVTEHGNVLETVSKTTRIMFQNGRLLPWKNVLNNILLGSQNSTKERALDLLDAVGLKDKADVFPVSLSGGERQRVALARALISQPELLLLDEPLGALDALTRLNMQKLIESIWKKYGFTAILVTHDVEEAVRLADRVVVVHDHQVSQPIDLIDLPRPRKLNDSALQKNVELILDQIMQQ</sequence>
<dbReference type="InterPro" id="IPR050093">
    <property type="entry name" value="ABC_SmlMolc_Importer"/>
</dbReference>
<comment type="caution">
    <text evidence="5">The sequence shown here is derived from an EMBL/GenBank/DDBJ whole genome shotgun (WGS) entry which is preliminary data.</text>
</comment>
<dbReference type="PANTHER" id="PTHR42781:SF4">
    <property type="entry name" value="SPERMIDINE_PUTRESCINE IMPORT ATP-BINDING PROTEIN POTA"/>
    <property type="match status" value="1"/>
</dbReference>
<dbReference type="GO" id="GO:0005524">
    <property type="term" value="F:ATP binding"/>
    <property type="evidence" value="ECO:0007669"/>
    <property type="project" value="UniProtKB-KW"/>
</dbReference>
<dbReference type="eggNOG" id="COG1116">
    <property type="taxonomic scope" value="Bacteria"/>
</dbReference>
<dbReference type="GO" id="GO:0016887">
    <property type="term" value="F:ATP hydrolysis activity"/>
    <property type="evidence" value="ECO:0007669"/>
    <property type="project" value="InterPro"/>
</dbReference>
<dbReference type="EMBL" id="AFVZ01000001">
    <property type="protein sequence ID" value="EHN59326.1"/>
    <property type="molecule type" value="Genomic_DNA"/>
</dbReference>
<feature type="domain" description="ABC transporter" evidence="4">
    <location>
        <begin position="5"/>
        <end position="226"/>
    </location>
</feature>
<reference evidence="5 6" key="1">
    <citation type="journal article" date="2012" name="PLoS ONE">
        <title>Functional divergence in the genus oenococcus as predicted by genome sequencing of the newly-described species, Oenococcus kitaharae.</title>
        <authorList>
            <person name="Borneman A.R."/>
            <person name="McCarthy J.M."/>
            <person name="Chambers P.J."/>
            <person name="Bartowsky E.J."/>
        </authorList>
    </citation>
    <scope>NUCLEOTIDE SEQUENCE [LARGE SCALE GENOMIC DNA]</scope>
    <source>
        <strain evidence="6">DSM17330</strain>
    </source>
</reference>
<evidence type="ECO:0000256" key="2">
    <source>
        <dbReference type="ARBA" id="ARBA00022741"/>
    </source>
</evidence>
<evidence type="ECO:0000256" key="1">
    <source>
        <dbReference type="ARBA" id="ARBA00022448"/>
    </source>
</evidence>
<keyword evidence="2" id="KW-0547">Nucleotide-binding</keyword>
<dbReference type="PROSITE" id="PS00211">
    <property type="entry name" value="ABC_TRANSPORTER_1"/>
    <property type="match status" value="1"/>
</dbReference>
<organism evidence="5 6">
    <name type="scientific">Oenococcus kitaharae DSM 17330</name>
    <dbReference type="NCBI Taxonomy" id="1045004"/>
    <lineage>
        <taxon>Bacteria</taxon>
        <taxon>Bacillati</taxon>
        <taxon>Bacillota</taxon>
        <taxon>Bacilli</taxon>
        <taxon>Lactobacillales</taxon>
        <taxon>Lactobacillaceae</taxon>
        <taxon>Oenococcus</taxon>
    </lineage>
</organism>
<dbReference type="InterPro" id="IPR027417">
    <property type="entry name" value="P-loop_NTPase"/>
</dbReference>
<dbReference type="Pfam" id="PF00005">
    <property type="entry name" value="ABC_tran"/>
    <property type="match status" value="1"/>
</dbReference>
<dbReference type="PATRIC" id="fig|1045004.4.peg.1226"/>
<evidence type="ECO:0000313" key="6">
    <source>
        <dbReference type="Proteomes" id="UP000004959"/>
    </source>
</evidence>
<proteinExistence type="predicted"/>
<gene>
    <name evidence="5" type="ORF">OKIT_1243</name>
</gene>
<dbReference type="SMART" id="SM00382">
    <property type="entry name" value="AAA"/>
    <property type="match status" value="1"/>
</dbReference>
<dbReference type="HOGENOM" id="CLU_000604_1_22_9"/>
<dbReference type="AlphaFoldDB" id="G9WFN4"/>
<dbReference type="PROSITE" id="PS50893">
    <property type="entry name" value="ABC_TRANSPORTER_2"/>
    <property type="match status" value="1"/>
</dbReference>
<accession>G9WFN4</accession>
<keyword evidence="3 5" id="KW-0067">ATP-binding</keyword>
<dbReference type="Proteomes" id="UP000004959">
    <property type="component" value="Chromosome"/>
</dbReference>
<dbReference type="Gene3D" id="3.40.50.300">
    <property type="entry name" value="P-loop containing nucleotide triphosphate hydrolases"/>
    <property type="match status" value="1"/>
</dbReference>
<evidence type="ECO:0000313" key="5">
    <source>
        <dbReference type="EMBL" id="EHN59326.1"/>
    </source>
</evidence>
<evidence type="ECO:0000256" key="3">
    <source>
        <dbReference type="ARBA" id="ARBA00022840"/>
    </source>
</evidence>
<dbReference type="InterPro" id="IPR003593">
    <property type="entry name" value="AAA+_ATPase"/>
</dbReference>
<dbReference type="STRING" id="336988.NT96_07120"/>
<evidence type="ECO:0000259" key="4">
    <source>
        <dbReference type="PROSITE" id="PS50893"/>
    </source>
</evidence>
<dbReference type="RefSeq" id="WP_007746181.1">
    <property type="nucleotide sequence ID" value="NZ_CM001398.1"/>
</dbReference>